<gene>
    <name evidence="3" type="primary">LOC111599272</name>
</gene>
<name>A0A6J1LUB1_DROHY</name>
<dbReference type="OrthoDB" id="7832870at2759"/>
<dbReference type="OMA" id="CKMYTTQ"/>
<evidence type="ECO:0000313" key="3">
    <source>
        <dbReference type="RefSeq" id="XP_023170639.2"/>
    </source>
</evidence>
<reference evidence="3" key="1">
    <citation type="submission" date="2025-08" db="UniProtKB">
        <authorList>
            <consortium name="RefSeq"/>
        </authorList>
    </citation>
    <scope>IDENTIFICATION</scope>
    <source>
        <strain evidence="3">15085-1641.00</strain>
        <tissue evidence="3">Whole body</tissue>
    </source>
</reference>
<keyword evidence="2" id="KW-1185">Reference proteome</keyword>
<organism evidence="2 3">
    <name type="scientific">Drosophila hydei</name>
    <name type="common">Fruit fly</name>
    <dbReference type="NCBI Taxonomy" id="7224"/>
    <lineage>
        <taxon>Eukaryota</taxon>
        <taxon>Metazoa</taxon>
        <taxon>Ecdysozoa</taxon>
        <taxon>Arthropoda</taxon>
        <taxon>Hexapoda</taxon>
        <taxon>Insecta</taxon>
        <taxon>Pterygota</taxon>
        <taxon>Neoptera</taxon>
        <taxon>Endopterygota</taxon>
        <taxon>Diptera</taxon>
        <taxon>Brachycera</taxon>
        <taxon>Muscomorpha</taxon>
        <taxon>Ephydroidea</taxon>
        <taxon>Drosophilidae</taxon>
        <taxon>Drosophila</taxon>
    </lineage>
</organism>
<evidence type="ECO:0000256" key="1">
    <source>
        <dbReference type="SAM" id="MobiDB-lite"/>
    </source>
</evidence>
<protein>
    <submittedName>
        <fullName evidence="3">Uncharacterized protein LOC111599272</fullName>
    </submittedName>
</protein>
<feature type="compositionally biased region" description="Polar residues" evidence="1">
    <location>
        <begin position="332"/>
        <end position="341"/>
    </location>
</feature>
<dbReference type="GeneID" id="111599272"/>
<evidence type="ECO:0000313" key="2">
    <source>
        <dbReference type="Proteomes" id="UP000504633"/>
    </source>
</evidence>
<dbReference type="KEGG" id="dhe:111599272"/>
<dbReference type="Proteomes" id="UP000504633">
    <property type="component" value="Unplaced"/>
</dbReference>
<proteinExistence type="predicted"/>
<feature type="region of interest" description="Disordered" evidence="1">
    <location>
        <begin position="328"/>
        <end position="348"/>
    </location>
</feature>
<accession>A0A6J1LUB1</accession>
<dbReference type="AlphaFoldDB" id="A0A6J1LUB1"/>
<sequence length="366" mass="41854">MRFKEYPEIVVDVIPKLYEDHIKVFITHLYGMEEKVDRLPKQFCKMYTTQPLANQLLGYLSSRGAKISLQDFHIVKEAEPFQLRLSDGKRLELMLCAGNELGNSLMLLIRKLQGGRLLYYYSAVQQDDLCRLMGNVTYQEWIAQGVDELYLNLKAADQPFKHVDFEEVARIISDCAASAGGTYVLKLPLFGYEYLLTRLARTLTLYGHIKLMSSYLHSYCCLGADLGHFEQDGYAVTVQIEASNSWPLPLNELLWSPMPNRMNLMQLCSLLRPVYINGIVDFHATGNVPAVPQYLKRFRTRYSPKASAAPAADHSNVPETQLIQWPSAENIAETQTQQENTAARKDSHKIIKQRKLQFVDFDEDDD</sequence>
<dbReference type="RefSeq" id="XP_023170639.2">
    <property type="nucleotide sequence ID" value="XM_023314871.2"/>
</dbReference>